<reference evidence="1 2" key="1">
    <citation type="submission" date="2019-03" db="EMBL/GenBank/DDBJ databases">
        <title>Single cell metagenomics reveals metabolic interactions within the superorganism composed of flagellate Streblomastix strix and complex community of Bacteroidetes bacteria on its surface.</title>
        <authorList>
            <person name="Treitli S.C."/>
            <person name="Kolisko M."/>
            <person name="Husnik F."/>
            <person name="Keeling P."/>
            <person name="Hampl V."/>
        </authorList>
    </citation>
    <scope>NUCLEOTIDE SEQUENCE [LARGE SCALE GENOMIC DNA]</scope>
    <source>
        <strain evidence="1">ST1C</strain>
    </source>
</reference>
<accession>A0A5J4WZF9</accession>
<dbReference type="AlphaFoldDB" id="A0A5J4WZF9"/>
<dbReference type="Proteomes" id="UP000324800">
    <property type="component" value="Unassembled WGS sequence"/>
</dbReference>
<protein>
    <submittedName>
        <fullName evidence="1">Uncharacterized protein</fullName>
    </submittedName>
</protein>
<comment type="caution">
    <text evidence="1">The sequence shown here is derived from an EMBL/GenBank/DDBJ whole genome shotgun (WGS) entry which is preliminary data.</text>
</comment>
<evidence type="ECO:0000313" key="1">
    <source>
        <dbReference type="EMBL" id="KAA6399866.1"/>
    </source>
</evidence>
<gene>
    <name evidence="1" type="ORF">EZS28_004607</name>
</gene>
<organism evidence="1 2">
    <name type="scientific">Streblomastix strix</name>
    <dbReference type="NCBI Taxonomy" id="222440"/>
    <lineage>
        <taxon>Eukaryota</taxon>
        <taxon>Metamonada</taxon>
        <taxon>Preaxostyla</taxon>
        <taxon>Oxymonadida</taxon>
        <taxon>Streblomastigidae</taxon>
        <taxon>Streblomastix</taxon>
    </lineage>
</organism>
<dbReference type="EMBL" id="SNRW01000665">
    <property type="protein sequence ID" value="KAA6399866.1"/>
    <property type="molecule type" value="Genomic_DNA"/>
</dbReference>
<evidence type="ECO:0000313" key="2">
    <source>
        <dbReference type="Proteomes" id="UP000324800"/>
    </source>
</evidence>
<sequence>MNSEQIRSTFDLQFFVEIAAQFNEFKTKTEFELLDVFEIVAKYSFDQKDSAFIHSQISEVIEEEGGFEEFDSIDSKKLE</sequence>
<proteinExistence type="predicted"/>
<name>A0A5J4WZF9_9EUKA</name>